<accession>A0A8S5QWX8</accession>
<organism evidence="2">
    <name type="scientific">Myoviridae sp. ctcPl3</name>
    <dbReference type="NCBI Taxonomy" id="2826669"/>
    <lineage>
        <taxon>Viruses</taxon>
        <taxon>Duplodnaviria</taxon>
        <taxon>Heunggongvirae</taxon>
        <taxon>Uroviricota</taxon>
        <taxon>Caudoviricetes</taxon>
    </lineage>
</organism>
<evidence type="ECO:0000313" key="2">
    <source>
        <dbReference type="EMBL" id="DAE23363.1"/>
    </source>
</evidence>
<name>A0A8S5QWX8_9CAUD</name>
<feature type="domain" description="DUF6808" evidence="1">
    <location>
        <begin position="72"/>
        <end position="147"/>
    </location>
</feature>
<proteinExistence type="predicted"/>
<dbReference type="InterPro" id="IPR049214">
    <property type="entry name" value="DUF6808"/>
</dbReference>
<dbReference type="Pfam" id="PF20647">
    <property type="entry name" value="DUF6808"/>
    <property type="match status" value="1"/>
</dbReference>
<dbReference type="EMBL" id="BK015752">
    <property type="protein sequence ID" value="DAE23363.1"/>
    <property type="molecule type" value="Genomic_DNA"/>
</dbReference>
<evidence type="ECO:0000259" key="1">
    <source>
        <dbReference type="Pfam" id="PF20647"/>
    </source>
</evidence>
<protein>
    <recommendedName>
        <fullName evidence="1">DUF6808 domain-containing protein</fullName>
    </recommendedName>
</protein>
<reference evidence="2" key="1">
    <citation type="journal article" date="2021" name="Proc. Natl. Acad. Sci. U.S.A.">
        <title>A Catalog of Tens of Thousands of Viruses from Human Metagenomes Reveals Hidden Associations with Chronic Diseases.</title>
        <authorList>
            <person name="Tisza M.J."/>
            <person name="Buck C.B."/>
        </authorList>
    </citation>
    <scope>NUCLEOTIDE SEQUENCE</scope>
    <source>
        <strain evidence="2">CtcPl3</strain>
    </source>
</reference>
<sequence length="149" mass="17172">MKKLPWILAILLAVACVATWFRPYEPLPAEVRRDTVTIVDTVRDTILDPYQVEVIRFDTLWFPLLIDDGEVDSVPFSIPIESKEYRTEQYRAIISGYRPSLDFMETYNITQNITTTPKKKRWGLGLQAGYGMPGGWYVGAGVSYNLFQW</sequence>
<dbReference type="PROSITE" id="PS51257">
    <property type="entry name" value="PROKAR_LIPOPROTEIN"/>
    <property type="match status" value="1"/>
</dbReference>